<gene>
    <name evidence="1" type="ORF">BLNAU_1632</name>
</gene>
<reference evidence="1 2" key="1">
    <citation type="journal article" date="2022" name="bioRxiv">
        <title>Genomics of Preaxostyla Flagellates Illuminates Evolutionary Transitions and the Path Towards Mitochondrial Loss.</title>
        <authorList>
            <person name="Novak L.V.F."/>
            <person name="Treitli S.C."/>
            <person name="Pyrih J."/>
            <person name="Halakuc P."/>
            <person name="Pipaliya S.V."/>
            <person name="Vacek V."/>
            <person name="Brzon O."/>
            <person name="Soukal P."/>
            <person name="Eme L."/>
            <person name="Dacks J.B."/>
            <person name="Karnkowska A."/>
            <person name="Elias M."/>
            <person name="Hampl V."/>
        </authorList>
    </citation>
    <scope>NUCLEOTIDE SEQUENCE [LARGE SCALE GENOMIC DNA]</scope>
    <source>
        <strain evidence="1">NAU3</strain>
        <tissue evidence="1">Gut</tissue>
    </source>
</reference>
<organism evidence="1 2">
    <name type="scientific">Blattamonas nauphoetae</name>
    <dbReference type="NCBI Taxonomy" id="2049346"/>
    <lineage>
        <taxon>Eukaryota</taxon>
        <taxon>Metamonada</taxon>
        <taxon>Preaxostyla</taxon>
        <taxon>Oxymonadida</taxon>
        <taxon>Blattamonas</taxon>
    </lineage>
</organism>
<comment type="caution">
    <text evidence="1">The sequence shown here is derived from an EMBL/GenBank/DDBJ whole genome shotgun (WGS) entry which is preliminary data.</text>
</comment>
<accession>A0ABQ9YJ12</accession>
<keyword evidence="2" id="KW-1185">Reference proteome</keyword>
<sequence length="719" mass="81835">MWRRFLRLTKELANRKNDCSDLMFLSHHMFVSPLREILEDVQNQGVNTLNPESDISLTCFSVPFDIDQPFFTSINERPPSPTNSAISFFGSKSENEIRTVTNSESTDTGSSQWLNTTQLSSEERLFLVETIHTILSKQTFSDQTPSTLSSRSLTVPHLQPLSHSPLFFSSSIFDLDDTSLTDCLGQLAKLAQYDQISNHCELSQSFVDGLVSCLGSSNKILSNRARLVMTRHFPLFFPFLLSHVDSLSRTLSEGTSEERAFAIQVMGRAIETGFTPKWISEAIIHQICQTSYVDPRQFIDALLILSVQQSFPSFHHHSPTLVESFGVFVDASMDMTSRLWESHAKEDTSEPFLRNACLSLFVYHTFAFSRRHNLSCLEEVVELLLHPHFFSFELKFLHYTSILFLQTFPFDLLFERMIRSCQFADVLRGLHWWIDHVVSRSFPLRDLFSTLHPFFLRGFHQILLHPPPPSSSEARQLSELYKTIQELFVRFAKSPFNSLLPHLFPVENLLTMRAQLLTVNLWSDNLLIDDLFVISFTSFTPFGECHALRSIFAILCLPGVQSEVQSILELLEHIAVVSSHSLPLQFDSPLLAFVQTLHPLISASREEIRWFFEIVKISPARIGPTPLWTETNALDTDKSLIDLHHAPHFILQWLHPFHLTTTLKNLLSLSPVQVSLALLALSRTVAASSKACLWLIYCNAVDVVVEIGSRHEIIGEALN</sequence>
<protein>
    <submittedName>
        <fullName evidence="1">Uncharacterized protein</fullName>
    </submittedName>
</protein>
<dbReference type="Proteomes" id="UP001281761">
    <property type="component" value="Unassembled WGS sequence"/>
</dbReference>
<evidence type="ECO:0000313" key="2">
    <source>
        <dbReference type="Proteomes" id="UP001281761"/>
    </source>
</evidence>
<dbReference type="EMBL" id="JARBJD010000006">
    <property type="protein sequence ID" value="KAK2963589.1"/>
    <property type="molecule type" value="Genomic_DNA"/>
</dbReference>
<proteinExistence type="predicted"/>
<name>A0ABQ9YJ12_9EUKA</name>
<evidence type="ECO:0000313" key="1">
    <source>
        <dbReference type="EMBL" id="KAK2963589.1"/>
    </source>
</evidence>